<comment type="caution">
    <text evidence="7">The sequence shown here is derived from an EMBL/GenBank/DDBJ whole genome shotgun (WGS) entry which is preliminary data.</text>
</comment>
<keyword evidence="2 7" id="KW-0689">Ribosomal protein</keyword>
<dbReference type="GO" id="GO:0030686">
    <property type="term" value="C:90S preribosome"/>
    <property type="evidence" value="ECO:0007669"/>
    <property type="project" value="TreeGrafter"/>
</dbReference>
<dbReference type="Gene3D" id="1.10.10.900">
    <property type="entry name" value="SBDS protein C-terminal domain, subdomain 1"/>
    <property type="match status" value="1"/>
</dbReference>
<dbReference type="PANTHER" id="PTHR11278">
    <property type="entry name" value="40S RIBOSOMAL PROTEIN S7"/>
    <property type="match status" value="1"/>
</dbReference>
<dbReference type="SUPFAM" id="SSF109728">
    <property type="entry name" value="Hypothetical protein AF0491, middle domain"/>
    <property type="match status" value="1"/>
</dbReference>
<dbReference type="GO" id="GO:0032040">
    <property type="term" value="C:small-subunit processome"/>
    <property type="evidence" value="ECO:0007669"/>
    <property type="project" value="TreeGrafter"/>
</dbReference>
<dbReference type="Pfam" id="PF20268">
    <property type="entry name" value="SBDS_C"/>
    <property type="match status" value="1"/>
</dbReference>
<dbReference type="InterPro" id="IPR037188">
    <property type="entry name" value="Sdo1/SBDS_central_sf"/>
</dbReference>
<evidence type="ECO:0000313" key="8">
    <source>
        <dbReference type="Proteomes" id="UP000279259"/>
    </source>
</evidence>
<proteinExistence type="inferred from homology"/>
<evidence type="ECO:0000259" key="6">
    <source>
        <dbReference type="Pfam" id="PF20268"/>
    </source>
</evidence>
<keyword evidence="8" id="KW-1185">Reference proteome</keyword>
<dbReference type="Pfam" id="PF01172">
    <property type="entry name" value="SBDS_N"/>
    <property type="match status" value="1"/>
</dbReference>
<dbReference type="PANTHER" id="PTHR11278:SF0">
    <property type="entry name" value="SMALL RIBOSOMAL SUBUNIT PROTEIN ES7"/>
    <property type="match status" value="1"/>
</dbReference>
<reference evidence="7 8" key="1">
    <citation type="submission" date="2018-11" db="EMBL/GenBank/DDBJ databases">
        <title>Genome sequence of Saitozyma podzolica DSM 27192.</title>
        <authorList>
            <person name="Aliyu H."/>
            <person name="Gorte O."/>
            <person name="Ochsenreither K."/>
        </authorList>
    </citation>
    <scope>NUCLEOTIDE SEQUENCE [LARGE SCALE GENOMIC DNA]</scope>
    <source>
        <strain evidence="7 8">DSM 27192</strain>
    </source>
</reference>
<keyword evidence="3" id="KW-0687">Ribonucleoprotein</keyword>
<feature type="domain" description="Ribosome maturation protein SDO1/SBDS C-terminal" evidence="6">
    <location>
        <begin position="151"/>
        <end position="192"/>
    </location>
</feature>
<dbReference type="Gene3D" id="3.30.1250.10">
    <property type="entry name" value="Ribosome maturation protein SBDS, N-terminal domain"/>
    <property type="match status" value="2"/>
</dbReference>
<dbReference type="InterPro" id="IPR000554">
    <property type="entry name" value="Ribosomal_eS7"/>
</dbReference>
<dbReference type="EMBL" id="RSCD01000008">
    <property type="protein sequence ID" value="RSH91362.1"/>
    <property type="molecule type" value="Genomic_DNA"/>
</dbReference>
<dbReference type="InterPro" id="IPR019783">
    <property type="entry name" value="SDO1/SBDS_N"/>
</dbReference>
<sequence length="415" mass="46831">MNKQPGTQVKLTNVSIVRMKKGGKRFEIEQVFTNVPKGQVAKKEDWQKAFNTEDINKVIEEILRRGELQINNLERQHALHSLSREIATLVSEMTVDPTANPPRKHTVGMVEKAMGEVGYSVKADKPAKAQALELIKRLGEGDVLPIRRVRMRVRVTMPGKDGKRIGDKVKAEGEVEEEDAGQEWEVIMQIDPRTGANDESGQLPAQLGVHIPIRRNLDKDSFLFIRQPAMSYQSKILRTANAPQALVDLEANVPDLKSELRQLQISAAKEVDVKGGKKAVVVFVPVPMAKAFHKVQQRLTRELEKKLSDKYIVFLSQRRVLPKPKRNSAVAHKQKRPRSRTLTAVHEKMLEDLVWPSEIVGKRTRVAQDGGKLIRVFLDAKDQNLLEYKLDTFSSVYRALAGKDVHFEFPVTGAE</sequence>
<dbReference type="OrthoDB" id="1724687at2759"/>
<protein>
    <submittedName>
        <fullName evidence="7">40S ribosomal protein</fullName>
    </submittedName>
</protein>
<dbReference type="GO" id="GO:0022627">
    <property type="term" value="C:cytosolic small ribosomal subunit"/>
    <property type="evidence" value="ECO:0007669"/>
    <property type="project" value="TreeGrafter"/>
</dbReference>
<dbReference type="Pfam" id="PF09377">
    <property type="entry name" value="SBDS_domain_II"/>
    <property type="match status" value="1"/>
</dbReference>
<evidence type="ECO:0000256" key="1">
    <source>
        <dbReference type="ARBA" id="ARBA00007820"/>
    </source>
</evidence>
<dbReference type="Proteomes" id="UP000279259">
    <property type="component" value="Unassembled WGS sequence"/>
</dbReference>
<dbReference type="Pfam" id="PF01251">
    <property type="entry name" value="Ribosomal_S7e"/>
    <property type="match status" value="1"/>
</dbReference>
<dbReference type="InterPro" id="IPR018978">
    <property type="entry name" value="SDO1/SBDS_central"/>
</dbReference>
<accession>A0A427YJT8</accession>
<dbReference type="SUPFAM" id="SSF89895">
    <property type="entry name" value="FYSH domain"/>
    <property type="match status" value="1"/>
</dbReference>
<evidence type="ECO:0000256" key="2">
    <source>
        <dbReference type="ARBA" id="ARBA00022980"/>
    </source>
</evidence>
<dbReference type="GO" id="GO:0042274">
    <property type="term" value="P:ribosomal small subunit biogenesis"/>
    <property type="evidence" value="ECO:0007669"/>
    <property type="project" value="TreeGrafter"/>
</dbReference>
<evidence type="ECO:0000256" key="3">
    <source>
        <dbReference type="ARBA" id="ARBA00023274"/>
    </source>
</evidence>
<dbReference type="GO" id="GO:0006364">
    <property type="term" value="P:rRNA processing"/>
    <property type="evidence" value="ECO:0007669"/>
    <property type="project" value="TreeGrafter"/>
</dbReference>
<evidence type="ECO:0000259" key="5">
    <source>
        <dbReference type="Pfam" id="PF09377"/>
    </source>
</evidence>
<organism evidence="7 8">
    <name type="scientific">Saitozyma podzolica</name>
    <dbReference type="NCBI Taxonomy" id="1890683"/>
    <lineage>
        <taxon>Eukaryota</taxon>
        <taxon>Fungi</taxon>
        <taxon>Dikarya</taxon>
        <taxon>Basidiomycota</taxon>
        <taxon>Agaricomycotina</taxon>
        <taxon>Tremellomycetes</taxon>
        <taxon>Tremellales</taxon>
        <taxon>Trimorphomycetaceae</taxon>
        <taxon>Saitozyma</taxon>
    </lineage>
</organism>
<evidence type="ECO:0000313" key="7">
    <source>
        <dbReference type="EMBL" id="RSH91362.1"/>
    </source>
</evidence>
<dbReference type="GO" id="GO:0006412">
    <property type="term" value="P:translation"/>
    <property type="evidence" value="ECO:0007669"/>
    <property type="project" value="InterPro"/>
</dbReference>
<feature type="domain" description="Ribosome maturation protein SDO1/SBDS N-terminal" evidence="4">
    <location>
        <begin position="28"/>
        <end position="75"/>
    </location>
</feature>
<feature type="domain" description="Ribosome maturation protein SDO1/SBDS central" evidence="5">
    <location>
        <begin position="84"/>
        <end position="148"/>
    </location>
</feature>
<dbReference type="STRING" id="1890683.A0A427YJT8"/>
<evidence type="ECO:0000259" key="4">
    <source>
        <dbReference type="Pfam" id="PF01172"/>
    </source>
</evidence>
<gene>
    <name evidence="7" type="primary">RPS7</name>
    <name evidence="7" type="ORF">EHS25_009661</name>
</gene>
<comment type="similarity">
    <text evidence="1">Belongs to the eukaryotic ribosomal protein eS7 family.</text>
</comment>
<dbReference type="AlphaFoldDB" id="A0A427YJT8"/>
<dbReference type="InterPro" id="IPR036786">
    <property type="entry name" value="Ribosome_mat_SBDS_N_sf"/>
</dbReference>
<dbReference type="GO" id="GO:0003735">
    <property type="term" value="F:structural constituent of ribosome"/>
    <property type="evidence" value="ECO:0007669"/>
    <property type="project" value="InterPro"/>
</dbReference>
<dbReference type="Gene3D" id="3.30.70.240">
    <property type="match status" value="1"/>
</dbReference>
<dbReference type="InterPro" id="IPR046928">
    <property type="entry name" value="SDO1/SBDS_C"/>
</dbReference>
<name>A0A427YJT8_9TREE</name>